<reference evidence="3" key="1">
    <citation type="journal article" date="2014" name="Int. J. Syst. Evol. Microbiol.">
        <title>Complete genome sequence of Corynebacterium casei LMG S-19264T (=DSM 44701T), isolated from a smear-ripened cheese.</title>
        <authorList>
            <consortium name="US DOE Joint Genome Institute (JGI-PGF)"/>
            <person name="Walter F."/>
            <person name="Albersmeier A."/>
            <person name="Kalinowski J."/>
            <person name="Ruckert C."/>
        </authorList>
    </citation>
    <scope>NUCLEOTIDE SEQUENCE</scope>
    <source>
        <strain evidence="3">KCTC 32422</strain>
    </source>
</reference>
<keyword evidence="2" id="KW-0560">Oxidoreductase</keyword>
<evidence type="ECO:0000256" key="1">
    <source>
        <dbReference type="ARBA" id="ARBA00010617"/>
    </source>
</evidence>
<dbReference type="InterPro" id="IPR017972">
    <property type="entry name" value="Cyt_P450_CS"/>
</dbReference>
<protein>
    <submittedName>
        <fullName evidence="3">Cytochrome P450</fullName>
    </submittedName>
</protein>
<dbReference type="AlphaFoldDB" id="A0A918VCR3"/>
<dbReference type="GO" id="GO:0005506">
    <property type="term" value="F:iron ion binding"/>
    <property type="evidence" value="ECO:0007669"/>
    <property type="project" value="InterPro"/>
</dbReference>
<dbReference type="PRINTS" id="PR00359">
    <property type="entry name" value="BP450"/>
</dbReference>
<dbReference type="RefSeq" id="WP_189538682.1">
    <property type="nucleotide sequence ID" value="NZ_BMZD01000001.1"/>
</dbReference>
<dbReference type="InterPro" id="IPR002397">
    <property type="entry name" value="Cyt_P450_B"/>
</dbReference>
<keyword evidence="2" id="KW-0408">Iron</keyword>
<dbReference type="Proteomes" id="UP000634139">
    <property type="component" value="Unassembled WGS sequence"/>
</dbReference>
<dbReference type="Gene3D" id="1.10.630.10">
    <property type="entry name" value="Cytochrome P450"/>
    <property type="match status" value="1"/>
</dbReference>
<dbReference type="GO" id="GO:0004497">
    <property type="term" value="F:monooxygenase activity"/>
    <property type="evidence" value="ECO:0007669"/>
    <property type="project" value="UniProtKB-KW"/>
</dbReference>
<name>A0A918VCR3_9SPHN</name>
<dbReference type="PROSITE" id="PS00086">
    <property type="entry name" value="CYTOCHROME_P450"/>
    <property type="match status" value="1"/>
</dbReference>
<organism evidence="3 4">
    <name type="scientific">Novosphingobium arvoryzae</name>
    <dbReference type="NCBI Taxonomy" id="1256514"/>
    <lineage>
        <taxon>Bacteria</taxon>
        <taxon>Pseudomonadati</taxon>
        <taxon>Pseudomonadota</taxon>
        <taxon>Alphaproteobacteria</taxon>
        <taxon>Sphingomonadales</taxon>
        <taxon>Sphingomonadaceae</taxon>
        <taxon>Novosphingobium</taxon>
    </lineage>
</organism>
<dbReference type="SUPFAM" id="SSF48264">
    <property type="entry name" value="Cytochrome P450"/>
    <property type="match status" value="1"/>
</dbReference>
<dbReference type="PANTHER" id="PTHR46696:SF6">
    <property type="entry name" value="P450, PUTATIVE (EUROFUNG)-RELATED"/>
    <property type="match status" value="1"/>
</dbReference>
<keyword evidence="2" id="KW-0479">Metal-binding</keyword>
<evidence type="ECO:0000313" key="3">
    <source>
        <dbReference type="EMBL" id="GGZ87892.1"/>
    </source>
</evidence>
<keyword evidence="2" id="KW-0503">Monooxygenase</keyword>
<reference evidence="3" key="2">
    <citation type="submission" date="2020-09" db="EMBL/GenBank/DDBJ databases">
        <authorList>
            <person name="Sun Q."/>
            <person name="Kim S."/>
        </authorList>
    </citation>
    <scope>NUCLEOTIDE SEQUENCE</scope>
    <source>
        <strain evidence="3">KCTC 32422</strain>
    </source>
</reference>
<proteinExistence type="inferred from homology"/>
<accession>A0A918VCR3</accession>
<dbReference type="InterPro" id="IPR001128">
    <property type="entry name" value="Cyt_P450"/>
</dbReference>
<evidence type="ECO:0000313" key="4">
    <source>
        <dbReference type="Proteomes" id="UP000634139"/>
    </source>
</evidence>
<gene>
    <name evidence="3" type="ORF">GCM10011617_03340</name>
</gene>
<evidence type="ECO:0000256" key="2">
    <source>
        <dbReference type="RuleBase" id="RU000461"/>
    </source>
</evidence>
<dbReference type="GO" id="GO:0020037">
    <property type="term" value="F:heme binding"/>
    <property type="evidence" value="ECO:0007669"/>
    <property type="project" value="InterPro"/>
</dbReference>
<dbReference type="Pfam" id="PF00067">
    <property type="entry name" value="p450"/>
    <property type="match status" value="1"/>
</dbReference>
<comment type="similarity">
    <text evidence="1 2">Belongs to the cytochrome P450 family.</text>
</comment>
<dbReference type="InterPro" id="IPR036396">
    <property type="entry name" value="Cyt_P450_sf"/>
</dbReference>
<dbReference type="GO" id="GO:0016705">
    <property type="term" value="F:oxidoreductase activity, acting on paired donors, with incorporation or reduction of molecular oxygen"/>
    <property type="evidence" value="ECO:0007669"/>
    <property type="project" value="InterPro"/>
</dbReference>
<dbReference type="PANTHER" id="PTHR46696">
    <property type="entry name" value="P450, PUTATIVE (EUROFUNG)-RELATED"/>
    <property type="match status" value="1"/>
</dbReference>
<dbReference type="EMBL" id="BMZD01000001">
    <property type="protein sequence ID" value="GGZ87892.1"/>
    <property type="molecule type" value="Genomic_DNA"/>
</dbReference>
<keyword evidence="4" id="KW-1185">Reference proteome</keyword>
<sequence length="393" mass="42911">MANGIQDFDPSLPESFDTAHDLFADLRARCPVAHTTEMGGFWALTRYEDVKRAASSPETFITSVQNVVPKVAFTGRRPPLHLDPPEHTPYRRTLNPLLSLAHSEQFAPVARRHARALLAPLVAAGGGDICSEYASYLPVQVFGEWMNVPPHWVEPLHQSGRAFILAVNMNDPEAMKATSLKLYDMARELIALRKAEPRDPALDITSALLEARHNGEPLPDELIVGMVRQVLVVGIVAPTVLMGSIAIHLSRDQALQAQLRADPANVPAAVEEFLRLYTPYRGFARTAVEDVEFGGRTIPAGEAIALVYASANRDEDVFPNGCEFILNRPNIAAHLAFGRGPHNCPGVHLGRMEVRVMLEELLAATTGFDLAGPVVPARWPEIGAISVPLRFAA</sequence>
<comment type="caution">
    <text evidence="3">The sequence shown here is derived from an EMBL/GenBank/DDBJ whole genome shotgun (WGS) entry which is preliminary data.</text>
</comment>
<keyword evidence="2" id="KW-0349">Heme</keyword>